<dbReference type="CDD" id="cd06225">
    <property type="entry name" value="HAMP"/>
    <property type="match status" value="1"/>
</dbReference>
<evidence type="ECO:0000256" key="5">
    <source>
        <dbReference type="ARBA" id="ARBA00022519"/>
    </source>
</evidence>
<name>A0ABX0TM73_9SPHN</name>
<dbReference type="Pfam" id="PF02518">
    <property type="entry name" value="HATPase_c"/>
    <property type="match status" value="1"/>
</dbReference>
<comment type="subcellular location">
    <subcellularLocation>
        <location evidence="2">Cell inner membrane</location>
        <topology evidence="2">Multi-pass membrane protein</topology>
    </subcellularLocation>
</comment>
<dbReference type="CDD" id="cd00075">
    <property type="entry name" value="HATPase"/>
    <property type="match status" value="1"/>
</dbReference>
<dbReference type="GO" id="GO:0016301">
    <property type="term" value="F:kinase activity"/>
    <property type="evidence" value="ECO:0007669"/>
    <property type="project" value="UniProtKB-KW"/>
</dbReference>
<dbReference type="SMART" id="SM00387">
    <property type="entry name" value="HATPase_c"/>
    <property type="match status" value="1"/>
</dbReference>
<comment type="catalytic activity">
    <reaction evidence="1">
        <text>ATP + protein L-histidine = ADP + protein N-phospho-L-histidine.</text>
        <dbReference type="EC" id="2.7.13.3"/>
    </reaction>
</comment>
<evidence type="ECO:0000256" key="12">
    <source>
        <dbReference type="ARBA" id="ARBA00022989"/>
    </source>
</evidence>
<evidence type="ECO:0000256" key="3">
    <source>
        <dbReference type="ARBA" id="ARBA00012438"/>
    </source>
</evidence>
<evidence type="ECO:0000256" key="14">
    <source>
        <dbReference type="ARBA" id="ARBA00023136"/>
    </source>
</evidence>
<dbReference type="SUPFAM" id="SSF47384">
    <property type="entry name" value="Homodimeric domain of signal transducing histidine kinase"/>
    <property type="match status" value="1"/>
</dbReference>
<evidence type="ECO:0000313" key="19">
    <source>
        <dbReference type="EMBL" id="NIJ06546.1"/>
    </source>
</evidence>
<keyword evidence="9" id="KW-0547">Nucleotide-binding</keyword>
<dbReference type="EMBL" id="JAAOZC010000001">
    <property type="protein sequence ID" value="NIJ06546.1"/>
    <property type="molecule type" value="Genomic_DNA"/>
</dbReference>
<dbReference type="Gene3D" id="3.30.565.10">
    <property type="entry name" value="Histidine kinase-like ATPase, C-terminal domain"/>
    <property type="match status" value="1"/>
</dbReference>
<dbReference type="Pfam" id="PF00512">
    <property type="entry name" value="HisKA"/>
    <property type="match status" value="1"/>
</dbReference>
<evidence type="ECO:0000256" key="10">
    <source>
        <dbReference type="ARBA" id="ARBA00022777"/>
    </source>
</evidence>
<dbReference type="SUPFAM" id="SSF55874">
    <property type="entry name" value="ATPase domain of HSP90 chaperone/DNA topoisomerase II/histidine kinase"/>
    <property type="match status" value="1"/>
</dbReference>
<keyword evidence="11" id="KW-0067">ATP-binding</keyword>
<evidence type="ECO:0000256" key="16">
    <source>
        <dbReference type="SAM" id="Phobius"/>
    </source>
</evidence>
<dbReference type="SMART" id="SM00304">
    <property type="entry name" value="HAMP"/>
    <property type="match status" value="1"/>
</dbReference>
<dbReference type="InterPro" id="IPR003660">
    <property type="entry name" value="HAMP_dom"/>
</dbReference>
<accession>A0ABX0TM73</accession>
<keyword evidence="7" id="KW-0808">Transferase</keyword>
<dbReference type="InterPro" id="IPR003661">
    <property type="entry name" value="HisK_dim/P_dom"/>
</dbReference>
<dbReference type="InterPro" id="IPR003594">
    <property type="entry name" value="HATPase_dom"/>
</dbReference>
<keyword evidence="4" id="KW-1003">Cell membrane</keyword>
<comment type="caution">
    <text evidence="19">The sequence shown here is derived from an EMBL/GenBank/DDBJ whole genome shotgun (WGS) entry which is preliminary data.</text>
</comment>
<evidence type="ECO:0000256" key="8">
    <source>
        <dbReference type="ARBA" id="ARBA00022692"/>
    </source>
</evidence>
<evidence type="ECO:0000256" key="1">
    <source>
        <dbReference type="ARBA" id="ARBA00000085"/>
    </source>
</evidence>
<evidence type="ECO:0000256" key="13">
    <source>
        <dbReference type="ARBA" id="ARBA00023012"/>
    </source>
</evidence>
<dbReference type="PANTHER" id="PTHR44936:SF5">
    <property type="entry name" value="SENSOR HISTIDINE KINASE ENVZ"/>
    <property type="match status" value="1"/>
</dbReference>
<dbReference type="Gene3D" id="1.10.287.130">
    <property type="match status" value="1"/>
</dbReference>
<dbReference type="PRINTS" id="PR00344">
    <property type="entry name" value="BCTRLSENSOR"/>
</dbReference>
<evidence type="ECO:0000256" key="11">
    <source>
        <dbReference type="ARBA" id="ARBA00022840"/>
    </source>
</evidence>
<reference evidence="19 20" key="1">
    <citation type="submission" date="2020-03" db="EMBL/GenBank/DDBJ databases">
        <title>Genomic Encyclopedia of Type Strains, Phase III (KMG-III): the genomes of soil and plant-associated and newly described type strains.</title>
        <authorList>
            <person name="Whitman W."/>
        </authorList>
    </citation>
    <scope>NUCLEOTIDE SEQUENCE [LARGE SCALE GENOMIC DNA]</scope>
    <source>
        <strain evidence="19 20">CECT 8804</strain>
    </source>
</reference>
<keyword evidence="10 19" id="KW-0418">Kinase</keyword>
<evidence type="ECO:0000256" key="7">
    <source>
        <dbReference type="ARBA" id="ARBA00022679"/>
    </source>
</evidence>
<feature type="domain" description="Histidine kinase" evidence="17">
    <location>
        <begin position="527"/>
        <end position="725"/>
    </location>
</feature>
<feature type="transmembrane region" description="Helical" evidence="16">
    <location>
        <begin position="447"/>
        <end position="466"/>
    </location>
</feature>
<dbReference type="InterPro" id="IPR036097">
    <property type="entry name" value="HisK_dim/P_sf"/>
</dbReference>
<feature type="compositionally biased region" description="Low complexity" evidence="15">
    <location>
        <begin position="378"/>
        <end position="395"/>
    </location>
</feature>
<evidence type="ECO:0000256" key="6">
    <source>
        <dbReference type="ARBA" id="ARBA00022553"/>
    </source>
</evidence>
<keyword evidence="8 16" id="KW-0812">Transmembrane</keyword>
<feature type="domain" description="HAMP" evidence="18">
    <location>
        <begin position="467"/>
        <end position="519"/>
    </location>
</feature>
<dbReference type="RefSeq" id="WP_167071049.1">
    <property type="nucleotide sequence ID" value="NZ_JAAOZC010000001.1"/>
</dbReference>
<gene>
    <name evidence="19" type="ORF">FHS31_000128</name>
</gene>
<dbReference type="PROSITE" id="PS50885">
    <property type="entry name" value="HAMP"/>
    <property type="match status" value="1"/>
</dbReference>
<evidence type="ECO:0000256" key="9">
    <source>
        <dbReference type="ARBA" id="ARBA00022741"/>
    </source>
</evidence>
<dbReference type="SMART" id="SM00388">
    <property type="entry name" value="HisKA"/>
    <property type="match status" value="1"/>
</dbReference>
<evidence type="ECO:0000313" key="20">
    <source>
        <dbReference type="Proteomes" id="UP000727456"/>
    </source>
</evidence>
<evidence type="ECO:0000259" key="18">
    <source>
        <dbReference type="PROSITE" id="PS50885"/>
    </source>
</evidence>
<keyword evidence="13" id="KW-0902">Two-component regulatory system</keyword>
<dbReference type="InterPro" id="IPR036890">
    <property type="entry name" value="HATPase_C_sf"/>
</dbReference>
<dbReference type="CDD" id="cd00082">
    <property type="entry name" value="HisKA"/>
    <property type="match status" value="1"/>
</dbReference>
<evidence type="ECO:0000256" key="15">
    <source>
        <dbReference type="SAM" id="MobiDB-lite"/>
    </source>
</evidence>
<dbReference type="InterPro" id="IPR050980">
    <property type="entry name" value="2C_sensor_his_kinase"/>
</dbReference>
<evidence type="ECO:0000256" key="2">
    <source>
        <dbReference type="ARBA" id="ARBA00004429"/>
    </source>
</evidence>
<dbReference type="Pfam" id="PF00672">
    <property type="entry name" value="HAMP"/>
    <property type="match status" value="1"/>
</dbReference>
<dbReference type="EC" id="2.7.13.3" evidence="3"/>
<dbReference type="PROSITE" id="PS50109">
    <property type="entry name" value="HIS_KIN"/>
    <property type="match status" value="1"/>
</dbReference>
<keyword evidence="20" id="KW-1185">Reference proteome</keyword>
<dbReference type="InterPro" id="IPR004358">
    <property type="entry name" value="Sig_transdc_His_kin-like_C"/>
</dbReference>
<evidence type="ECO:0000256" key="4">
    <source>
        <dbReference type="ARBA" id="ARBA00022475"/>
    </source>
</evidence>
<keyword evidence="6" id="KW-0597">Phosphoprotein</keyword>
<keyword evidence="19" id="KW-0560">Oxidoreductase</keyword>
<keyword evidence="5" id="KW-0997">Cell inner membrane</keyword>
<sequence length="733" mass="77094">MSPHRPRLGGPPLALQILAMLLAGLLVAQLVTLILTVLLPPAPAAQYGLDDIAARLAGAEGGKGTQQLQRIVQNGPPDVKGAGWLVSERSQTELAHLMGVDPGRVSLAFYTPLPFAGTAQPRTLAMNGEAITSGAMANDSFVQPAAWVSQPRPGSLLVLAQFAPPPGAAAAMARFGMVAPPHDSIPQGALGHGPGVGPGANVMGEMMRSDHARPLINMGAIAARHGELVITGDGGAAVPALLRGRSGTSTANIVTPPITTEQAAAQITARALGGVAAGADAAREAQNLPISPRAALNGPIARFGNPATDNALLATPALQLPRAAVAAPLLSVPTPVPTPPRTVPQRTIAAPAPAPVVTAAPVPLPALGFTPVPEKSTALQPQPQAHASQAPAGPPIAIAPTRRSLFGLAQAPFVQGDFVAALRLSDGKWAVVQPAPEPFPNSWQRRVLLWFAIALAIVVPLGWLFARRLVKPLDRFAGAAEKLGRDPAAEIGPLDGPAEIGRAAHAFNLMQNRLRAFVDDRTAMIGAISHDLRTPLTRMRFRIEDVEAEDVREGLLEEVDEMEAMIAQVIDFIRDASAPARRERLDLNTIVDEVVEDARLVGGDVVIERAEQAQVEVDVLGLRRLLDNLIENAIKYGDRARIRLHRVLDEAVIEVFDDGPGLPADEMDRVFEPFYRSEAARNSDKAGSGLGLAVCRSIARAHGGDIRLKQSEDGFSAELRVPLVYGSEKVATS</sequence>
<feature type="region of interest" description="Disordered" evidence="15">
    <location>
        <begin position="373"/>
        <end position="395"/>
    </location>
</feature>
<dbReference type="PANTHER" id="PTHR44936">
    <property type="entry name" value="SENSOR PROTEIN CREC"/>
    <property type="match status" value="1"/>
</dbReference>
<dbReference type="Proteomes" id="UP000727456">
    <property type="component" value="Unassembled WGS sequence"/>
</dbReference>
<keyword evidence="14 16" id="KW-0472">Membrane</keyword>
<dbReference type="GO" id="GO:0016491">
    <property type="term" value="F:oxidoreductase activity"/>
    <property type="evidence" value="ECO:0007669"/>
    <property type="project" value="UniProtKB-KW"/>
</dbReference>
<keyword evidence="12 16" id="KW-1133">Transmembrane helix</keyword>
<proteinExistence type="predicted"/>
<protein>
    <recommendedName>
        <fullName evidence="3">histidine kinase</fullName>
        <ecNumber evidence="3">2.7.13.3</ecNumber>
    </recommendedName>
</protein>
<dbReference type="InterPro" id="IPR005467">
    <property type="entry name" value="His_kinase_dom"/>
</dbReference>
<evidence type="ECO:0000259" key="17">
    <source>
        <dbReference type="PROSITE" id="PS50109"/>
    </source>
</evidence>
<organism evidence="19 20">
    <name type="scientific">Sphingomonas vulcanisoli</name>
    <dbReference type="NCBI Taxonomy" id="1658060"/>
    <lineage>
        <taxon>Bacteria</taxon>
        <taxon>Pseudomonadati</taxon>
        <taxon>Pseudomonadota</taxon>
        <taxon>Alphaproteobacteria</taxon>
        <taxon>Sphingomonadales</taxon>
        <taxon>Sphingomonadaceae</taxon>
        <taxon>Sphingomonas</taxon>
    </lineage>
</organism>